<dbReference type="PROSITE" id="PS51360">
    <property type="entry name" value="PLUS3"/>
    <property type="match status" value="1"/>
</dbReference>
<dbReference type="SUPFAM" id="SSF159042">
    <property type="entry name" value="Plus3-like"/>
    <property type="match status" value="1"/>
</dbReference>
<dbReference type="Pfam" id="PF03126">
    <property type="entry name" value="Plus-3"/>
    <property type="match status" value="1"/>
</dbReference>
<dbReference type="Gene3D" id="3.90.70.200">
    <property type="entry name" value="Plus-3 domain"/>
    <property type="match status" value="1"/>
</dbReference>
<sequence>MCKSCLSTTRFVHVRGKKGFCEECLKLIRIVEKIEDFSGGKVDFKDEETIEEEEGLTLTDLQSAVSLYDKNKNYGSDSDEFAEYEEEDQSLTSDSDDNIYTKRKLRLDLIMERSNERRKANPKKKEFGEWGSKCLTDFLESIGKDTSKPFSQDEVHNIIMGYINENKLHHPEKRKKRVLCDPQLRIVFQKQSFKRNKMNELLESHFLVNQVGSEEEDIGCYPEELEDPVSRSCKRQRKTSSDGIIIPKKNKVLETPKSCFAAIIVQNIKLVYLKRSLIEDLLKTPGTFDDKLMGSFVRIKSDPNDYFQKNPYQLVQVIGNLCHK</sequence>
<organism evidence="3 4">
    <name type="scientific">Kingdonia uniflora</name>
    <dbReference type="NCBI Taxonomy" id="39325"/>
    <lineage>
        <taxon>Eukaryota</taxon>
        <taxon>Viridiplantae</taxon>
        <taxon>Streptophyta</taxon>
        <taxon>Embryophyta</taxon>
        <taxon>Tracheophyta</taxon>
        <taxon>Spermatophyta</taxon>
        <taxon>Magnoliopsida</taxon>
        <taxon>Ranunculales</taxon>
        <taxon>Circaeasteraceae</taxon>
        <taxon>Kingdonia</taxon>
    </lineage>
</organism>
<dbReference type="Proteomes" id="UP000541444">
    <property type="component" value="Unassembled WGS sequence"/>
</dbReference>
<dbReference type="EMBL" id="JACGCM010002279">
    <property type="protein sequence ID" value="KAF6142183.1"/>
    <property type="molecule type" value="Genomic_DNA"/>
</dbReference>
<dbReference type="SUPFAM" id="SSF47592">
    <property type="entry name" value="SWIB/MDM2 domain"/>
    <property type="match status" value="1"/>
</dbReference>
<dbReference type="InterPro" id="IPR004343">
    <property type="entry name" value="Plus-3_dom"/>
</dbReference>
<dbReference type="OrthoDB" id="1870062at2759"/>
<dbReference type="InterPro" id="IPR036885">
    <property type="entry name" value="SWIB_MDM2_dom_sf"/>
</dbReference>
<feature type="domain" description="Plus3" evidence="1">
    <location>
        <begin position="262"/>
        <end position="324"/>
    </location>
</feature>
<accession>A0A7J7LHS2</accession>
<comment type="caution">
    <text evidence="3">The sequence shown here is derived from an EMBL/GenBank/DDBJ whole genome shotgun (WGS) entry which is preliminary data.</text>
</comment>
<evidence type="ECO:0000313" key="3">
    <source>
        <dbReference type="EMBL" id="KAF6142183.1"/>
    </source>
</evidence>
<dbReference type="PANTHER" id="PTHR46851">
    <property type="entry name" value="OS01G0884500 PROTEIN"/>
    <property type="match status" value="1"/>
</dbReference>
<dbReference type="Pfam" id="PF02201">
    <property type="entry name" value="SWIB"/>
    <property type="match status" value="1"/>
</dbReference>
<dbReference type="AlphaFoldDB" id="A0A7J7LHS2"/>
<dbReference type="PROSITE" id="PS51925">
    <property type="entry name" value="SWIB_MDM2"/>
    <property type="match status" value="1"/>
</dbReference>
<dbReference type="Gene3D" id="1.10.245.10">
    <property type="entry name" value="SWIB/MDM2 domain"/>
    <property type="match status" value="1"/>
</dbReference>
<gene>
    <name evidence="3" type="ORF">GIB67_037101</name>
</gene>
<dbReference type="SMART" id="SM00719">
    <property type="entry name" value="Plus3"/>
    <property type="match status" value="1"/>
</dbReference>
<dbReference type="GO" id="GO:0003677">
    <property type="term" value="F:DNA binding"/>
    <property type="evidence" value="ECO:0007669"/>
    <property type="project" value="InterPro"/>
</dbReference>
<evidence type="ECO:0000259" key="1">
    <source>
        <dbReference type="PROSITE" id="PS51360"/>
    </source>
</evidence>
<reference evidence="3 4" key="1">
    <citation type="journal article" date="2020" name="IScience">
        <title>Genome Sequencing of the Endangered Kingdonia uniflora (Circaeasteraceae, Ranunculales) Reveals Potential Mechanisms of Evolutionary Specialization.</title>
        <authorList>
            <person name="Sun Y."/>
            <person name="Deng T."/>
            <person name="Zhang A."/>
            <person name="Moore M.J."/>
            <person name="Landis J.B."/>
            <person name="Lin N."/>
            <person name="Zhang H."/>
            <person name="Zhang X."/>
            <person name="Huang J."/>
            <person name="Zhang X."/>
            <person name="Sun H."/>
            <person name="Wang H."/>
        </authorList>
    </citation>
    <scope>NUCLEOTIDE SEQUENCE [LARGE SCALE GENOMIC DNA]</scope>
    <source>
        <strain evidence="3">TB1705</strain>
        <tissue evidence="3">Leaf</tissue>
    </source>
</reference>
<protein>
    <submittedName>
        <fullName evidence="3">Uncharacterized protein</fullName>
    </submittedName>
</protein>
<dbReference type="PANTHER" id="PTHR46851:SF11">
    <property type="entry name" value="GYF DOMAIN-CONTAINING PROTEIN"/>
    <property type="match status" value="1"/>
</dbReference>
<dbReference type="InterPro" id="IPR003121">
    <property type="entry name" value="SWIB_MDM2_domain"/>
</dbReference>
<name>A0A7J7LHS2_9MAGN</name>
<evidence type="ECO:0000259" key="2">
    <source>
        <dbReference type="PROSITE" id="PS51925"/>
    </source>
</evidence>
<keyword evidence="4" id="KW-1185">Reference proteome</keyword>
<dbReference type="InterPro" id="IPR036128">
    <property type="entry name" value="Plus3-like_sf"/>
</dbReference>
<feature type="domain" description="DM2" evidence="2">
    <location>
        <begin position="127"/>
        <end position="208"/>
    </location>
</feature>
<dbReference type="InterPro" id="IPR045894">
    <property type="entry name" value="At5g08430-like"/>
</dbReference>
<evidence type="ECO:0000313" key="4">
    <source>
        <dbReference type="Proteomes" id="UP000541444"/>
    </source>
</evidence>
<proteinExistence type="predicted"/>